<keyword evidence="3" id="KW-1185">Reference proteome</keyword>
<dbReference type="PANTHER" id="PTHR24148">
    <property type="entry name" value="ANKYRIN REPEAT DOMAIN-CONTAINING PROTEIN 39 HOMOLOG-RELATED"/>
    <property type="match status" value="1"/>
</dbReference>
<name>A0A3R6VK89_9STRA</name>
<dbReference type="InterPro" id="IPR010730">
    <property type="entry name" value="HET"/>
</dbReference>
<evidence type="ECO:0000313" key="2">
    <source>
        <dbReference type="EMBL" id="RHY28518.1"/>
    </source>
</evidence>
<dbReference type="AlphaFoldDB" id="A0A3R6VK89"/>
<protein>
    <recommendedName>
        <fullName evidence="1">Heterokaryon incompatibility domain-containing protein</fullName>
    </recommendedName>
</protein>
<comment type="caution">
    <text evidence="2">The sequence shown here is derived from an EMBL/GenBank/DDBJ whole genome shotgun (WGS) entry which is preliminary data.</text>
</comment>
<gene>
    <name evidence="2" type="ORF">DYB32_005910</name>
</gene>
<dbReference type="Proteomes" id="UP000285060">
    <property type="component" value="Unassembled WGS sequence"/>
</dbReference>
<organism evidence="2 3">
    <name type="scientific">Aphanomyces invadans</name>
    <dbReference type="NCBI Taxonomy" id="157072"/>
    <lineage>
        <taxon>Eukaryota</taxon>
        <taxon>Sar</taxon>
        <taxon>Stramenopiles</taxon>
        <taxon>Oomycota</taxon>
        <taxon>Saprolegniomycetes</taxon>
        <taxon>Saprolegniales</taxon>
        <taxon>Verrucalvaceae</taxon>
        <taxon>Aphanomyces</taxon>
    </lineage>
</organism>
<proteinExistence type="predicted"/>
<dbReference type="InterPro" id="IPR052895">
    <property type="entry name" value="HetReg/Transcr_Mod"/>
</dbReference>
<dbReference type="Pfam" id="PF06985">
    <property type="entry name" value="HET"/>
    <property type="match status" value="1"/>
</dbReference>
<feature type="domain" description="Heterokaryon incompatibility" evidence="1">
    <location>
        <begin position="62"/>
        <end position="143"/>
    </location>
</feature>
<dbReference type="PANTHER" id="PTHR24148:SF64">
    <property type="entry name" value="HETEROKARYON INCOMPATIBILITY DOMAIN-CONTAINING PROTEIN"/>
    <property type="match status" value="1"/>
</dbReference>
<accession>A0A3R6VK89</accession>
<reference evidence="2 3" key="1">
    <citation type="submission" date="2018-08" db="EMBL/GenBank/DDBJ databases">
        <title>Aphanomyces genome sequencing and annotation.</title>
        <authorList>
            <person name="Minardi D."/>
            <person name="Oidtmann B."/>
            <person name="Van Der Giezen M."/>
            <person name="Studholme D.J."/>
        </authorList>
    </citation>
    <scope>NUCLEOTIDE SEQUENCE [LARGE SCALE GENOMIC DNA]</scope>
    <source>
        <strain evidence="2 3">NJM0002</strain>
    </source>
</reference>
<sequence>MGGGGSIEQGHVAPPSIEYHTDIPASSVTTGTDAQARVIRSISSSDRVIQCTRVTMNSSHFAISHRWQNRAQCDVYTVQCDDEPPYTCELFPDEVVNLEQYVAKLGYVWLDYVCIDQSSDADKVAQVNIMGQIYANATSIVLGAGLHPTMPPRDYLKRAWCFQERMFGPIRFVWDMDAQDLDHLTEFAKDIALRVSGLSESISFIDRKYDYNEDWRIATLRKIPQKYPQTAALCNQMEHHIRDHRNDHSQRQIAITALRIRELVPCDHPIVTSEWNLFLFDCQASIEKDRLYGTWGVPMYQLNVPLSYDYPDATWHQIAKHFPEADYAFHAPHDAPDQPHGMHVGDTGGFSGFGTVTQLMCHIMKYAPLRPGTHAKAPIGGTQYTMAHSSEVCGIVWDEAYVGIAWNKHPPIQTFHFIASKECIRRGKGVGGEAGPVKKYIRLIERLRKLGANIPHWTVTFELKAFLEKIADA</sequence>
<dbReference type="EMBL" id="QUSY01000569">
    <property type="protein sequence ID" value="RHY28518.1"/>
    <property type="molecule type" value="Genomic_DNA"/>
</dbReference>
<dbReference type="VEuPathDB" id="FungiDB:H310_04284"/>
<evidence type="ECO:0000259" key="1">
    <source>
        <dbReference type="Pfam" id="PF06985"/>
    </source>
</evidence>
<evidence type="ECO:0000313" key="3">
    <source>
        <dbReference type="Proteomes" id="UP000285060"/>
    </source>
</evidence>